<reference evidence="2" key="1">
    <citation type="submission" date="2023-02" db="EMBL/GenBank/DDBJ databases">
        <title>Colletotrichum kahawae CIFC_Que2 genome sequencing and assembly.</title>
        <authorList>
            <person name="Baroncelli R."/>
        </authorList>
    </citation>
    <scope>NUCLEOTIDE SEQUENCE</scope>
    <source>
        <strain evidence="2">CIFC_Que2</strain>
    </source>
</reference>
<evidence type="ECO:0000313" key="3">
    <source>
        <dbReference type="Proteomes" id="UP001281614"/>
    </source>
</evidence>
<evidence type="ECO:0000256" key="1">
    <source>
        <dbReference type="SAM" id="MobiDB-lite"/>
    </source>
</evidence>
<keyword evidence="3" id="KW-1185">Reference proteome</keyword>
<feature type="compositionally biased region" description="Low complexity" evidence="1">
    <location>
        <begin position="67"/>
        <end position="81"/>
    </location>
</feature>
<proteinExistence type="predicted"/>
<evidence type="ECO:0000313" key="2">
    <source>
        <dbReference type="EMBL" id="KAK2776848.1"/>
    </source>
</evidence>
<feature type="compositionally biased region" description="Basic and acidic residues" evidence="1">
    <location>
        <begin position="193"/>
        <end position="234"/>
    </location>
</feature>
<sequence>MAPKRAADGAASSDASKKPRKGFRVGPENLPEGPWRRKVEKKKAELIHKAKIKKQYAKIKERELAAQSSSKKQQQQQQQQQPAAEDSSDDEDERMNEPQTSEAPQEDSTPPALEHSEEKPTPSGPDPSEVHPTRSDLIANDGELPNPNTIAVKRKHGQGEDDDGHDADDKHGEDDAGVDRYEPRKPRRPRKPGYYEKQLEHAEKRKAEAEARRAEIQRRREERERKVADRERFRRAMAKARKGSENGQRKLGRESSLLLEKVKRLVGNSK</sequence>
<feature type="region of interest" description="Disordered" evidence="1">
    <location>
        <begin position="58"/>
        <end position="270"/>
    </location>
</feature>
<organism evidence="2 3">
    <name type="scientific">Colletotrichum kahawae</name>
    <name type="common">Coffee berry disease fungus</name>
    <dbReference type="NCBI Taxonomy" id="34407"/>
    <lineage>
        <taxon>Eukaryota</taxon>
        <taxon>Fungi</taxon>
        <taxon>Dikarya</taxon>
        <taxon>Ascomycota</taxon>
        <taxon>Pezizomycotina</taxon>
        <taxon>Sordariomycetes</taxon>
        <taxon>Hypocreomycetidae</taxon>
        <taxon>Glomerellales</taxon>
        <taxon>Glomerellaceae</taxon>
        <taxon>Colletotrichum</taxon>
        <taxon>Colletotrichum gloeosporioides species complex</taxon>
    </lineage>
</organism>
<name>A0AAD9YTW8_COLKA</name>
<gene>
    <name evidence="2" type="ORF">CKAH01_03340</name>
</gene>
<dbReference type="Proteomes" id="UP001281614">
    <property type="component" value="Unassembled WGS sequence"/>
</dbReference>
<feature type="compositionally biased region" description="Basic and acidic residues" evidence="1">
    <location>
        <begin position="34"/>
        <end position="43"/>
    </location>
</feature>
<protein>
    <recommendedName>
        <fullName evidence="4">rRNA-processing protein FYV7</fullName>
    </recommendedName>
</protein>
<dbReference type="PANTHER" id="PTHR41805:SF1">
    <property type="entry name" value="RRNA-PROCESSING PROTEIN FYV7"/>
    <property type="match status" value="1"/>
</dbReference>
<feature type="compositionally biased region" description="Basic and acidic residues" evidence="1">
    <location>
        <begin position="242"/>
        <end position="253"/>
    </location>
</feature>
<accession>A0AAD9YTW8</accession>
<evidence type="ECO:0008006" key="4">
    <source>
        <dbReference type="Google" id="ProtNLM"/>
    </source>
</evidence>
<feature type="compositionally biased region" description="Basic and acidic residues" evidence="1">
    <location>
        <begin position="167"/>
        <end position="184"/>
    </location>
</feature>
<dbReference type="PANTHER" id="PTHR41805">
    <property type="entry name" value="EXPRESSED PROTEIN"/>
    <property type="match status" value="1"/>
</dbReference>
<dbReference type="EMBL" id="VYYT01000024">
    <property type="protein sequence ID" value="KAK2776848.1"/>
    <property type="molecule type" value="Genomic_DNA"/>
</dbReference>
<feature type="region of interest" description="Disordered" evidence="1">
    <location>
        <begin position="1"/>
        <end position="43"/>
    </location>
</feature>
<dbReference type="AlphaFoldDB" id="A0AAD9YTW8"/>
<feature type="compositionally biased region" description="Polar residues" evidence="1">
    <location>
        <begin position="97"/>
        <end position="108"/>
    </location>
</feature>
<comment type="caution">
    <text evidence="2">The sequence shown here is derived from an EMBL/GenBank/DDBJ whole genome shotgun (WGS) entry which is preliminary data.</text>
</comment>